<dbReference type="PANTHER" id="PTHR46873:SF1">
    <property type="entry name" value="EXPRESSED PROTEIN"/>
    <property type="match status" value="1"/>
</dbReference>
<dbReference type="HOGENOM" id="CLU_1100215_0_0_1"/>
<evidence type="ECO:0000313" key="3">
    <source>
        <dbReference type="Proteomes" id="UP000013827"/>
    </source>
</evidence>
<dbReference type="EnsemblProtists" id="EOD04011">
    <property type="protein sequence ID" value="EOD04011"/>
    <property type="gene ID" value="EMIHUDRAFT_250716"/>
</dbReference>
<dbReference type="InterPro" id="IPR029000">
    <property type="entry name" value="Cyclophilin-like_dom_sf"/>
</dbReference>
<reference evidence="3" key="1">
    <citation type="journal article" date="2013" name="Nature">
        <title>Pan genome of the phytoplankton Emiliania underpins its global distribution.</title>
        <authorList>
            <person name="Read B.A."/>
            <person name="Kegel J."/>
            <person name="Klute M.J."/>
            <person name="Kuo A."/>
            <person name="Lefebvre S.C."/>
            <person name="Maumus F."/>
            <person name="Mayer C."/>
            <person name="Miller J."/>
            <person name="Monier A."/>
            <person name="Salamov A."/>
            <person name="Young J."/>
            <person name="Aguilar M."/>
            <person name="Claverie J.M."/>
            <person name="Frickenhaus S."/>
            <person name="Gonzalez K."/>
            <person name="Herman E.K."/>
            <person name="Lin Y.C."/>
            <person name="Napier J."/>
            <person name="Ogata H."/>
            <person name="Sarno A.F."/>
            <person name="Shmutz J."/>
            <person name="Schroeder D."/>
            <person name="de Vargas C."/>
            <person name="Verret F."/>
            <person name="von Dassow P."/>
            <person name="Valentin K."/>
            <person name="Van de Peer Y."/>
            <person name="Wheeler G."/>
            <person name="Dacks J.B."/>
            <person name="Delwiche C.F."/>
            <person name="Dyhrman S.T."/>
            <person name="Glockner G."/>
            <person name="John U."/>
            <person name="Richards T."/>
            <person name="Worden A.Z."/>
            <person name="Zhang X."/>
            <person name="Grigoriev I.V."/>
            <person name="Allen A.E."/>
            <person name="Bidle K."/>
            <person name="Borodovsky M."/>
            <person name="Bowler C."/>
            <person name="Brownlee C."/>
            <person name="Cock J.M."/>
            <person name="Elias M."/>
            <person name="Gladyshev V.N."/>
            <person name="Groth M."/>
            <person name="Guda C."/>
            <person name="Hadaegh A."/>
            <person name="Iglesias-Rodriguez M.D."/>
            <person name="Jenkins J."/>
            <person name="Jones B.M."/>
            <person name="Lawson T."/>
            <person name="Leese F."/>
            <person name="Lindquist E."/>
            <person name="Lobanov A."/>
            <person name="Lomsadze A."/>
            <person name="Malik S.B."/>
            <person name="Marsh M.E."/>
            <person name="Mackinder L."/>
            <person name="Mock T."/>
            <person name="Mueller-Roeber B."/>
            <person name="Pagarete A."/>
            <person name="Parker M."/>
            <person name="Probert I."/>
            <person name="Quesneville H."/>
            <person name="Raines C."/>
            <person name="Rensing S.A."/>
            <person name="Riano-Pachon D.M."/>
            <person name="Richier S."/>
            <person name="Rokitta S."/>
            <person name="Shiraiwa Y."/>
            <person name="Soanes D.M."/>
            <person name="van der Giezen M."/>
            <person name="Wahlund T.M."/>
            <person name="Williams B."/>
            <person name="Wilson W."/>
            <person name="Wolfe G."/>
            <person name="Wurch L.L."/>
        </authorList>
    </citation>
    <scope>NUCLEOTIDE SEQUENCE</scope>
</reference>
<sequence length="253" mass="26488">MAGVRRIIALMLAVSSAAPTPASCDDWAASGECDRNAAFMWESCESACTKHGFKDLRAAIDEMALAGPPAGGQILELRLASGANLAPIRIDLRPDLSPITVAAVIAAVGKRGDEGTAATFYRNEAVPTAPPGQCGEILCGPYSLIQGRLPGLRGTPTEGQAAVRKGYVARIQDGDDFFIALDAHAEWGHSFTIWGELRDAAGFETLEAIARLPYHETTGAGGTVMRLLDTELPTRGAIVAAAASAESALNREL</sequence>
<evidence type="ECO:0000256" key="1">
    <source>
        <dbReference type="SAM" id="SignalP"/>
    </source>
</evidence>
<dbReference type="GeneID" id="17250162"/>
<keyword evidence="3" id="KW-1185">Reference proteome</keyword>
<dbReference type="RefSeq" id="XP_005756440.1">
    <property type="nucleotide sequence ID" value="XM_005756383.1"/>
</dbReference>
<dbReference type="KEGG" id="ehx:EMIHUDRAFT_250716"/>
<dbReference type="STRING" id="2903.R1CZP8"/>
<keyword evidence="1" id="KW-0732">Signal</keyword>
<dbReference type="SUPFAM" id="SSF50891">
    <property type="entry name" value="Cyclophilin-like"/>
    <property type="match status" value="1"/>
</dbReference>
<protein>
    <recommendedName>
        <fullName evidence="4">Peptidylprolyl isomerase</fullName>
    </recommendedName>
</protein>
<accession>A0A0D3HYC6</accession>
<feature type="chain" id="PRO_5044216250" description="Peptidylprolyl isomerase" evidence="1">
    <location>
        <begin position="25"/>
        <end position="253"/>
    </location>
</feature>
<dbReference type="AlphaFoldDB" id="A0A0D3HYC6"/>
<reference evidence="2" key="2">
    <citation type="submission" date="2024-10" db="UniProtKB">
        <authorList>
            <consortium name="EnsemblProtists"/>
        </authorList>
    </citation>
    <scope>IDENTIFICATION</scope>
</reference>
<dbReference type="PANTHER" id="PTHR46873">
    <property type="entry name" value="EXPRESSED PROTEIN"/>
    <property type="match status" value="1"/>
</dbReference>
<dbReference type="PaxDb" id="2903-EOD04011"/>
<dbReference type="Proteomes" id="UP000013827">
    <property type="component" value="Unassembled WGS sequence"/>
</dbReference>
<proteinExistence type="predicted"/>
<feature type="signal peptide" evidence="1">
    <location>
        <begin position="1"/>
        <end position="24"/>
    </location>
</feature>
<organism evidence="2 3">
    <name type="scientific">Emiliania huxleyi (strain CCMP1516)</name>
    <dbReference type="NCBI Taxonomy" id="280463"/>
    <lineage>
        <taxon>Eukaryota</taxon>
        <taxon>Haptista</taxon>
        <taxon>Haptophyta</taxon>
        <taxon>Prymnesiophyceae</taxon>
        <taxon>Isochrysidales</taxon>
        <taxon>Noelaerhabdaceae</taxon>
        <taxon>Emiliania</taxon>
    </lineage>
</organism>
<evidence type="ECO:0008006" key="4">
    <source>
        <dbReference type="Google" id="ProtNLM"/>
    </source>
</evidence>
<name>A0A0D3HYC6_EMIH1</name>
<evidence type="ECO:0000313" key="2">
    <source>
        <dbReference type="EnsemblProtists" id="EOD04011"/>
    </source>
</evidence>